<evidence type="ECO:0000256" key="9">
    <source>
        <dbReference type="SAM" id="Phobius"/>
    </source>
</evidence>
<sequence>MLRGCLLSIIYTTCLDLCFAEGAGSFECPCISSRSAGFASLQQQLIARGMERDYGTQGCRAYDDADSASPCGTGEGGECQSSWCYVDMDACLQNETACVAAGGVLGSYDSEHCRTRLTMASTLNLSAFFSYETCGYVNTYNDSTKLFETVAGSFLQATFAPYQPWVIKNEDNQYGVDGVYMDFLLKVLGLPALGMQLNVTPGFATQQSRVRFPESSYTACVHDVALGTYDFCLADMWVTPERARMTPFLPSLREDYFYFVMRVKQKEVTFWDRLGRPFLPFSAGAWALVGLFLIVLALTLWVAGAELNLAQEAQDHWYEYQWYTRLGFIAATIITDFLLGELTTRRPHRKQSLEWPFRVFSLAFSFFMLVTISSYTASLASLLVIENQNNNEFNNIEEAIAKHTRICMPTTLKSTFLKLYPRGLFIGVDDELDMPRTLYSGGCRAMVMSLTILQQVHGGKVKERDCNTNFTNETMVIGFASSAVSGATENHCKFDIEGNDRNDCELIRAGDILYTAPLSFPVQGRLLHSLSWGVAAETSKGSFQVAKRNNSVDYESCDGLTDSGEVKLREEGGLTFEELSGTIVIAILIAAAGCAQKLYQELVRTFERIRKSSARTGTSGIQSEQVQHTTSQDVLIGKQHSLRSEKELRGDDQA</sequence>
<evidence type="ECO:0000256" key="5">
    <source>
        <dbReference type="ARBA" id="ARBA00023136"/>
    </source>
</evidence>
<evidence type="ECO:0000259" key="11">
    <source>
        <dbReference type="Pfam" id="PF00060"/>
    </source>
</evidence>
<dbReference type="InterPro" id="IPR001320">
    <property type="entry name" value="Iontro_rcpt_C"/>
</dbReference>
<feature type="transmembrane region" description="Helical" evidence="9">
    <location>
        <begin position="322"/>
        <end position="339"/>
    </location>
</feature>
<evidence type="ECO:0000256" key="6">
    <source>
        <dbReference type="ARBA" id="ARBA00023170"/>
    </source>
</evidence>
<comment type="subcellular location">
    <subcellularLocation>
        <location evidence="1">Cell membrane</location>
        <topology evidence="1">Multi-pass membrane protein</topology>
    </subcellularLocation>
</comment>
<organism evidence="12 13">
    <name type="scientific">Durusdinium trenchii</name>
    <dbReference type="NCBI Taxonomy" id="1381693"/>
    <lineage>
        <taxon>Eukaryota</taxon>
        <taxon>Sar</taxon>
        <taxon>Alveolata</taxon>
        <taxon>Dinophyceae</taxon>
        <taxon>Suessiales</taxon>
        <taxon>Symbiodiniaceae</taxon>
        <taxon>Durusdinium</taxon>
    </lineage>
</organism>
<evidence type="ECO:0000256" key="1">
    <source>
        <dbReference type="ARBA" id="ARBA00004651"/>
    </source>
</evidence>
<evidence type="ECO:0000313" key="13">
    <source>
        <dbReference type="Proteomes" id="UP001642484"/>
    </source>
</evidence>
<evidence type="ECO:0000256" key="8">
    <source>
        <dbReference type="SAM" id="MobiDB-lite"/>
    </source>
</evidence>
<evidence type="ECO:0000256" key="3">
    <source>
        <dbReference type="ARBA" id="ARBA00022692"/>
    </source>
</evidence>
<name>A0ABP0J9A5_9DINO</name>
<keyword evidence="5 9" id="KW-0472">Membrane</keyword>
<protein>
    <recommendedName>
        <fullName evidence="11">Ionotropic glutamate receptor C-terminal domain-containing protein</fullName>
    </recommendedName>
</protein>
<keyword evidence="7" id="KW-0325">Glycoprotein</keyword>
<dbReference type="InterPro" id="IPR052192">
    <property type="entry name" value="Insect_Ionotropic_Sensory_Rcpt"/>
</dbReference>
<feature type="transmembrane region" description="Helical" evidence="9">
    <location>
        <begin position="278"/>
        <end position="302"/>
    </location>
</feature>
<feature type="region of interest" description="Disordered" evidence="8">
    <location>
        <begin position="617"/>
        <end position="654"/>
    </location>
</feature>
<dbReference type="Gene3D" id="3.40.190.10">
    <property type="entry name" value="Periplasmic binding protein-like II"/>
    <property type="match status" value="1"/>
</dbReference>
<keyword evidence="6" id="KW-0675">Receptor</keyword>
<dbReference type="Proteomes" id="UP001642484">
    <property type="component" value="Unassembled WGS sequence"/>
</dbReference>
<keyword evidence="10" id="KW-0732">Signal</keyword>
<accession>A0ABP0J9A5</accession>
<feature type="chain" id="PRO_5045901877" description="Ionotropic glutamate receptor C-terminal domain-containing protein" evidence="10">
    <location>
        <begin position="21"/>
        <end position="654"/>
    </location>
</feature>
<feature type="compositionally biased region" description="Basic and acidic residues" evidence="8">
    <location>
        <begin position="642"/>
        <end position="654"/>
    </location>
</feature>
<evidence type="ECO:0000256" key="7">
    <source>
        <dbReference type="ARBA" id="ARBA00023180"/>
    </source>
</evidence>
<evidence type="ECO:0000313" key="12">
    <source>
        <dbReference type="EMBL" id="CAK9010867.1"/>
    </source>
</evidence>
<comment type="caution">
    <text evidence="12">The sequence shown here is derived from an EMBL/GenBank/DDBJ whole genome shotgun (WGS) entry which is preliminary data.</text>
</comment>
<feature type="signal peptide" evidence="10">
    <location>
        <begin position="1"/>
        <end position="20"/>
    </location>
</feature>
<dbReference type="Pfam" id="PF00060">
    <property type="entry name" value="Lig_chan"/>
    <property type="match status" value="1"/>
</dbReference>
<proteinExistence type="predicted"/>
<keyword evidence="13" id="KW-1185">Reference proteome</keyword>
<keyword evidence="4 9" id="KW-1133">Transmembrane helix</keyword>
<dbReference type="PANTHER" id="PTHR42643:SF24">
    <property type="entry name" value="IONOTROPIC RECEPTOR 60A"/>
    <property type="match status" value="1"/>
</dbReference>
<evidence type="ECO:0000256" key="4">
    <source>
        <dbReference type="ARBA" id="ARBA00022989"/>
    </source>
</evidence>
<feature type="transmembrane region" description="Helical" evidence="9">
    <location>
        <begin position="359"/>
        <end position="385"/>
    </location>
</feature>
<reference evidence="12 13" key="1">
    <citation type="submission" date="2024-02" db="EMBL/GenBank/DDBJ databases">
        <authorList>
            <person name="Chen Y."/>
            <person name="Shah S."/>
            <person name="Dougan E. K."/>
            <person name="Thang M."/>
            <person name="Chan C."/>
        </authorList>
    </citation>
    <scope>NUCLEOTIDE SEQUENCE [LARGE SCALE GENOMIC DNA]</scope>
</reference>
<keyword evidence="3 9" id="KW-0812">Transmembrane</keyword>
<evidence type="ECO:0000256" key="10">
    <source>
        <dbReference type="SAM" id="SignalP"/>
    </source>
</evidence>
<dbReference type="SUPFAM" id="SSF53850">
    <property type="entry name" value="Periplasmic binding protein-like II"/>
    <property type="match status" value="1"/>
</dbReference>
<gene>
    <name evidence="12" type="ORF">CCMP2556_LOCUS10241</name>
</gene>
<dbReference type="EMBL" id="CAXAMN010004769">
    <property type="protein sequence ID" value="CAK9010867.1"/>
    <property type="molecule type" value="Genomic_DNA"/>
</dbReference>
<evidence type="ECO:0000256" key="2">
    <source>
        <dbReference type="ARBA" id="ARBA00022475"/>
    </source>
</evidence>
<keyword evidence="2" id="KW-1003">Cell membrane</keyword>
<dbReference type="PANTHER" id="PTHR42643">
    <property type="entry name" value="IONOTROPIC RECEPTOR 20A-RELATED"/>
    <property type="match status" value="1"/>
</dbReference>
<dbReference type="Gene3D" id="1.10.287.70">
    <property type="match status" value="1"/>
</dbReference>
<feature type="domain" description="Ionotropic glutamate receptor C-terminal" evidence="11">
    <location>
        <begin position="285"/>
        <end position="501"/>
    </location>
</feature>
<feature type="compositionally biased region" description="Polar residues" evidence="8">
    <location>
        <begin position="617"/>
        <end position="633"/>
    </location>
</feature>